<dbReference type="InterPro" id="IPR045851">
    <property type="entry name" value="AMP-bd_C_sf"/>
</dbReference>
<evidence type="ECO:0000313" key="6">
    <source>
        <dbReference type="EMBL" id="MPL75124.1"/>
    </source>
</evidence>
<comment type="caution">
    <text evidence="6">The sequence shown here is derived from an EMBL/GenBank/DDBJ whole genome shotgun (WGS) entry which is preliminary data.</text>
</comment>
<dbReference type="Gene3D" id="3.30.300.30">
    <property type="match status" value="1"/>
</dbReference>
<keyword evidence="2 6" id="KW-0436">Ligase</keyword>
<keyword evidence="3" id="KW-1133">Transmembrane helix</keyword>
<evidence type="ECO:0000259" key="5">
    <source>
        <dbReference type="Pfam" id="PF13193"/>
    </source>
</evidence>
<dbReference type="AlphaFoldDB" id="A0A644U847"/>
<accession>A0A644U847</accession>
<keyword evidence="3" id="KW-0472">Membrane</keyword>
<evidence type="ECO:0000259" key="4">
    <source>
        <dbReference type="Pfam" id="PF00501"/>
    </source>
</evidence>
<dbReference type="InterPro" id="IPR042099">
    <property type="entry name" value="ANL_N_sf"/>
</dbReference>
<evidence type="ECO:0000256" key="2">
    <source>
        <dbReference type="ARBA" id="ARBA00022598"/>
    </source>
</evidence>
<dbReference type="PANTHER" id="PTHR43767:SF1">
    <property type="entry name" value="NONRIBOSOMAL PEPTIDE SYNTHASE PES1 (EUROFUNG)-RELATED"/>
    <property type="match status" value="1"/>
</dbReference>
<name>A0A644U847_9ZZZZ</name>
<dbReference type="PROSITE" id="PS00455">
    <property type="entry name" value="AMP_BINDING"/>
    <property type="match status" value="1"/>
</dbReference>
<dbReference type="InterPro" id="IPR000873">
    <property type="entry name" value="AMP-dep_synth/lig_dom"/>
</dbReference>
<evidence type="ECO:0000256" key="1">
    <source>
        <dbReference type="ARBA" id="ARBA00006432"/>
    </source>
</evidence>
<dbReference type="GO" id="GO:0004467">
    <property type="term" value="F:long-chain fatty acid-CoA ligase activity"/>
    <property type="evidence" value="ECO:0007669"/>
    <property type="project" value="UniProtKB-EC"/>
</dbReference>
<dbReference type="EMBL" id="VSSQ01000085">
    <property type="protein sequence ID" value="MPL75124.1"/>
    <property type="molecule type" value="Genomic_DNA"/>
</dbReference>
<dbReference type="Pfam" id="PF13193">
    <property type="entry name" value="AMP-binding_C"/>
    <property type="match status" value="1"/>
</dbReference>
<dbReference type="InterPro" id="IPR025110">
    <property type="entry name" value="AMP-bd_C"/>
</dbReference>
<proteinExistence type="inferred from homology"/>
<protein>
    <submittedName>
        <fullName evidence="6">Long-chain-fatty-acid--CoA ligase</fullName>
        <ecNumber evidence="6">6.2.1.3</ecNumber>
    </submittedName>
</protein>
<dbReference type="EC" id="6.2.1.3" evidence="6"/>
<dbReference type="SUPFAM" id="SSF56801">
    <property type="entry name" value="Acetyl-CoA synthetase-like"/>
    <property type="match status" value="1"/>
</dbReference>
<dbReference type="PANTHER" id="PTHR43767">
    <property type="entry name" value="LONG-CHAIN-FATTY-ACID--COA LIGASE"/>
    <property type="match status" value="1"/>
</dbReference>
<dbReference type="FunFam" id="3.30.300.30:FF:000008">
    <property type="entry name" value="2,3-dihydroxybenzoate-AMP ligase"/>
    <property type="match status" value="1"/>
</dbReference>
<comment type="similarity">
    <text evidence="1">Belongs to the ATP-dependent AMP-binding enzyme family.</text>
</comment>
<gene>
    <name evidence="6" type="primary">lcfB_12</name>
    <name evidence="6" type="ORF">SDC9_20945</name>
</gene>
<dbReference type="InterPro" id="IPR020845">
    <property type="entry name" value="AMP-binding_CS"/>
</dbReference>
<dbReference type="Pfam" id="PF00501">
    <property type="entry name" value="AMP-binding"/>
    <property type="match status" value="1"/>
</dbReference>
<feature type="transmembrane region" description="Helical" evidence="3">
    <location>
        <begin position="61"/>
        <end position="81"/>
    </location>
</feature>
<sequence>MLVHNLIDQGADEQIALFTRKQVTYRQLREAVDRYRAFFYQQGVRRGDNVGLLSKNSVEFIYSYMAIASLGAVVVPINFQLVAREIAYIIKDAKIKVFVTMTQLDLQSELDAYAYLDPVNQLVIPEFSGQLETADLKPAPELGDFAGDETCVIIYTSGTTGNPKGAVLSHNNLVSDAKAFTEVITVEADDNVLCVLPMYHCFSWTCAVLGALINGAAITILDAFNPKEAVATIRDGGVTIVYGVPVMYQLYSAVAGAEDFAKVKFFVSGGASLPETVSRNFDAKFGKPILEGYGLSEASPVVCVNHPDKVKYCSIGAVLPGIIARVVDEEGKQVPPGEIGELVVQGPIVMKGYHNLPEDTAKALRDGWLHTGDMAYCDQDGYFFIVDRIKDMIITSGENVYPREIEELLYAHPAVAEAAVIGIPDKLRGQAGCAYVVMAEGHAFDKKMLRTYLQKKLAAYKVPREFAQVEVLPKNSTGKIMKRLLRQQAESVS</sequence>
<feature type="domain" description="AMP-binding enzyme C-terminal" evidence="5">
    <location>
        <begin position="404"/>
        <end position="479"/>
    </location>
</feature>
<reference evidence="6" key="1">
    <citation type="submission" date="2019-08" db="EMBL/GenBank/DDBJ databases">
        <authorList>
            <person name="Kucharzyk K."/>
            <person name="Murdoch R.W."/>
            <person name="Higgins S."/>
            <person name="Loffler F."/>
        </authorList>
    </citation>
    <scope>NUCLEOTIDE SEQUENCE</scope>
</reference>
<evidence type="ECO:0000256" key="3">
    <source>
        <dbReference type="SAM" id="Phobius"/>
    </source>
</evidence>
<dbReference type="InterPro" id="IPR050237">
    <property type="entry name" value="ATP-dep_AMP-bd_enzyme"/>
</dbReference>
<dbReference type="Gene3D" id="3.40.50.12780">
    <property type="entry name" value="N-terminal domain of ligase-like"/>
    <property type="match status" value="1"/>
</dbReference>
<feature type="domain" description="AMP-dependent synthetase/ligase" evidence="4">
    <location>
        <begin position="13"/>
        <end position="354"/>
    </location>
</feature>
<dbReference type="NCBIfam" id="NF004837">
    <property type="entry name" value="PRK06187.1"/>
    <property type="match status" value="1"/>
</dbReference>
<organism evidence="6">
    <name type="scientific">bioreactor metagenome</name>
    <dbReference type="NCBI Taxonomy" id="1076179"/>
    <lineage>
        <taxon>unclassified sequences</taxon>
        <taxon>metagenomes</taxon>
        <taxon>ecological metagenomes</taxon>
    </lineage>
</organism>
<keyword evidence="3" id="KW-0812">Transmembrane</keyword>